<sequence>MSDAKQKSAQTVWMIYGAYGYSGELIAREAVRRGQRPVLAGRDAAKTRQLASKLGLQAVSFELDNVQQAAGHIKGMDLVINCAGPFSVTARPMMNACIAAKAHYLDITGEIDVFELSQSLGELAAKAGVVLCSGCGFDVIPTDCVAVALKEAIPDATHLSLGFSGSTRLSPGTAKTTVEGMAMGGKIRRDGKLETVPMAHHSRLIDYGRGPQTSVAIPWGDVSSAFHSTGIANITVYVPGNRAMIAGARLAHYLRPVLALTPVQKLLKAGVGKFIKGPNQQERDAMPTLVWGEASNGRGRNKTARIKTANGYSVTSTGSLAVIEFLLTHQPAGGAYTPASLVGHELVTQLPGSGPMNIS</sequence>
<dbReference type="EMBL" id="JBGCUO010000001">
    <property type="protein sequence ID" value="MEY1661608.1"/>
    <property type="molecule type" value="Genomic_DNA"/>
</dbReference>
<reference evidence="2 3" key="1">
    <citation type="submission" date="2024-07" db="EMBL/GenBank/DDBJ databases">
        <authorList>
            <person name="Ren Q."/>
        </authorList>
    </citation>
    <scope>NUCLEOTIDE SEQUENCE [LARGE SCALE GENOMIC DNA]</scope>
    <source>
        <strain evidence="2 3">REN37</strain>
    </source>
</reference>
<gene>
    <name evidence="2" type="ORF">AB5I84_05530</name>
</gene>
<dbReference type="InterPro" id="IPR036291">
    <property type="entry name" value="NAD(P)-bd_dom_sf"/>
</dbReference>
<evidence type="ECO:0000313" key="2">
    <source>
        <dbReference type="EMBL" id="MEY1661608.1"/>
    </source>
</evidence>
<evidence type="ECO:0000259" key="1">
    <source>
        <dbReference type="Pfam" id="PF03435"/>
    </source>
</evidence>
<dbReference type="InterPro" id="IPR005097">
    <property type="entry name" value="Sacchrp_dh_NADP-bd"/>
</dbReference>
<protein>
    <submittedName>
        <fullName evidence="2">Trans-acting enoyl reductase family protein</fullName>
    </submittedName>
</protein>
<proteinExistence type="predicted"/>
<dbReference type="PANTHER" id="PTHR43781:SF1">
    <property type="entry name" value="SACCHAROPINE DEHYDROGENASE"/>
    <property type="match status" value="1"/>
</dbReference>
<dbReference type="Gene3D" id="3.40.50.720">
    <property type="entry name" value="NAD(P)-binding Rossmann-like Domain"/>
    <property type="match status" value="1"/>
</dbReference>
<dbReference type="PANTHER" id="PTHR43781">
    <property type="entry name" value="SACCHAROPINE DEHYDROGENASE"/>
    <property type="match status" value="1"/>
</dbReference>
<name>A0ABV4AGH8_9GAMM</name>
<accession>A0ABV4AGH8</accession>
<dbReference type="SUPFAM" id="SSF51735">
    <property type="entry name" value="NAD(P)-binding Rossmann-fold domains"/>
    <property type="match status" value="1"/>
</dbReference>
<keyword evidence="3" id="KW-1185">Reference proteome</keyword>
<dbReference type="RefSeq" id="WP_369454859.1">
    <property type="nucleotide sequence ID" value="NZ_JBGCUO010000001.1"/>
</dbReference>
<dbReference type="Pfam" id="PF03435">
    <property type="entry name" value="Sacchrp_dh_NADP"/>
    <property type="match status" value="1"/>
</dbReference>
<feature type="domain" description="Saccharopine dehydrogenase NADP binding" evidence="1">
    <location>
        <begin position="14"/>
        <end position="109"/>
    </location>
</feature>
<evidence type="ECO:0000313" key="3">
    <source>
        <dbReference type="Proteomes" id="UP001562065"/>
    </source>
</evidence>
<organism evidence="2 3">
    <name type="scientific">Isoalcanivorax beigongshangi</name>
    <dbReference type="NCBI Taxonomy" id="3238810"/>
    <lineage>
        <taxon>Bacteria</taxon>
        <taxon>Pseudomonadati</taxon>
        <taxon>Pseudomonadota</taxon>
        <taxon>Gammaproteobacteria</taxon>
        <taxon>Oceanospirillales</taxon>
        <taxon>Alcanivoracaceae</taxon>
        <taxon>Isoalcanivorax</taxon>
    </lineage>
</organism>
<dbReference type="Proteomes" id="UP001562065">
    <property type="component" value="Unassembled WGS sequence"/>
</dbReference>
<comment type="caution">
    <text evidence="2">The sequence shown here is derived from an EMBL/GenBank/DDBJ whole genome shotgun (WGS) entry which is preliminary data.</text>
</comment>